<feature type="region of interest" description="Disordered" evidence="1">
    <location>
        <begin position="45"/>
        <end position="151"/>
    </location>
</feature>
<sequence>MQNPVRALSYYKLNPLDLRRLVRGRSPAPTNSTDEQVLGTVMSRMRNPWNGRGGSSSTASPVHQHQYNGDHGGARKPSLVCGPNPEYQVPDNASNDHEESSDAGLGQPNMRRYPSEHDSGAHFQRRGSKSSNRFTRREAARKTDREHMRDSERNVISYQAEHEKLKAEVAAVKNEASAFKCWAVRVD</sequence>
<organism evidence="2 3">
    <name type="scientific">Daedalea quercina L-15889</name>
    <dbReference type="NCBI Taxonomy" id="1314783"/>
    <lineage>
        <taxon>Eukaryota</taxon>
        <taxon>Fungi</taxon>
        <taxon>Dikarya</taxon>
        <taxon>Basidiomycota</taxon>
        <taxon>Agaricomycotina</taxon>
        <taxon>Agaricomycetes</taxon>
        <taxon>Polyporales</taxon>
        <taxon>Fomitopsis</taxon>
    </lineage>
</organism>
<reference evidence="2 3" key="1">
    <citation type="journal article" date="2016" name="Mol. Biol. Evol.">
        <title>Comparative Genomics of Early-Diverging Mushroom-Forming Fungi Provides Insights into the Origins of Lignocellulose Decay Capabilities.</title>
        <authorList>
            <person name="Nagy L.G."/>
            <person name="Riley R."/>
            <person name="Tritt A."/>
            <person name="Adam C."/>
            <person name="Daum C."/>
            <person name="Floudas D."/>
            <person name="Sun H."/>
            <person name="Yadav J.S."/>
            <person name="Pangilinan J."/>
            <person name="Larsson K.H."/>
            <person name="Matsuura K."/>
            <person name="Barry K."/>
            <person name="Labutti K."/>
            <person name="Kuo R."/>
            <person name="Ohm R.A."/>
            <person name="Bhattacharya S.S."/>
            <person name="Shirouzu T."/>
            <person name="Yoshinaga Y."/>
            <person name="Martin F.M."/>
            <person name="Grigoriev I.V."/>
            <person name="Hibbett D.S."/>
        </authorList>
    </citation>
    <scope>NUCLEOTIDE SEQUENCE [LARGE SCALE GENOMIC DNA]</scope>
    <source>
        <strain evidence="2 3">L-15889</strain>
    </source>
</reference>
<dbReference type="EMBL" id="KV429056">
    <property type="protein sequence ID" value="KZT69687.1"/>
    <property type="molecule type" value="Genomic_DNA"/>
</dbReference>
<feature type="compositionally biased region" description="Polar residues" evidence="1">
    <location>
        <begin position="55"/>
        <end position="67"/>
    </location>
</feature>
<dbReference type="Proteomes" id="UP000076727">
    <property type="component" value="Unassembled WGS sequence"/>
</dbReference>
<evidence type="ECO:0000256" key="1">
    <source>
        <dbReference type="SAM" id="MobiDB-lite"/>
    </source>
</evidence>
<keyword evidence="3" id="KW-1185">Reference proteome</keyword>
<evidence type="ECO:0000313" key="2">
    <source>
        <dbReference type="EMBL" id="KZT69687.1"/>
    </source>
</evidence>
<name>A0A165QMU4_9APHY</name>
<protein>
    <submittedName>
        <fullName evidence="2">Uncharacterized protein</fullName>
    </submittedName>
</protein>
<accession>A0A165QMU4</accession>
<evidence type="ECO:0000313" key="3">
    <source>
        <dbReference type="Proteomes" id="UP000076727"/>
    </source>
</evidence>
<gene>
    <name evidence="2" type="ORF">DAEQUDRAFT_726332</name>
</gene>
<proteinExistence type="predicted"/>
<dbReference type="AlphaFoldDB" id="A0A165QMU4"/>
<feature type="compositionally biased region" description="Basic and acidic residues" evidence="1">
    <location>
        <begin position="135"/>
        <end position="151"/>
    </location>
</feature>